<dbReference type="Proteomes" id="UP000282323">
    <property type="component" value="Unassembled WGS sequence"/>
</dbReference>
<dbReference type="AlphaFoldDB" id="A0A3N6M3L5"/>
<name>A0A3N6M3L5_NATCH</name>
<accession>A0A3N6M3L5</accession>
<reference evidence="2 3" key="1">
    <citation type="submission" date="2018-10" db="EMBL/GenBank/DDBJ databases">
        <title>Natrarchaeobius chitinivorans gen. nov., sp. nov., and Natrarchaeobius haloalkaliphilus sp. nov., alkaliphilic, chitin-utilizing haloarchaea from hypersaline alkaline lakes.</title>
        <authorList>
            <person name="Sorokin D.Y."/>
            <person name="Elcheninov A.G."/>
            <person name="Kostrikina N.A."/>
            <person name="Bale N.J."/>
            <person name="Sinninghe Damste J.S."/>
            <person name="Khijniak T.V."/>
            <person name="Kublanov I.V."/>
            <person name="Toshchakov S.V."/>
        </authorList>
    </citation>
    <scope>NUCLEOTIDE SEQUENCE [LARGE SCALE GENOMIC DNA]</scope>
    <source>
        <strain evidence="2 3">AArcht4T</strain>
    </source>
</reference>
<dbReference type="EMBL" id="REGA01000003">
    <property type="protein sequence ID" value="RQG96507.1"/>
    <property type="molecule type" value="Genomic_DNA"/>
</dbReference>
<gene>
    <name evidence="2" type="ORF">EA473_05160</name>
</gene>
<evidence type="ECO:0000313" key="3">
    <source>
        <dbReference type="Proteomes" id="UP000282323"/>
    </source>
</evidence>
<evidence type="ECO:0000313" key="2">
    <source>
        <dbReference type="EMBL" id="RQG96507.1"/>
    </source>
</evidence>
<sequence length="74" mass="7978">MTRGDNYISYHQDPQSRRSEPHWVGVESAQSSGTTNRASTSIARLTHAFGSSRGHGNYGRGAAFWSAVSATLPP</sequence>
<proteinExistence type="predicted"/>
<protein>
    <submittedName>
        <fullName evidence="2">Uncharacterized protein</fullName>
    </submittedName>
</protein>
<feature type="region of interest" description="Disordered" evidence="1">
    <location>
        <begin position="1"/>
        <end position="39"/>
    </location>
</feature>
<organism evidence="2 3">
    <name type="scientific">Natrarchaeobius chitinivorans</name>
    <dbReference type="NCBI Taxonomy" id="1679083"/>
    <lineage>
        <taxon>Archaea</taxon>
        <taxon>Methanobacteriati</taxon>
        <taxon>Methanobacteriota</taxon>
        <taxon>Stenosarchaea group</taxon>
        <taxon>Halobacteria</taxon>
        <taxon>Halobacteriales</taxon>
        <taxon>Natrialbaceae</taxon>
        <taxon>Natrarchaeobius</taxon>
    </lineage>
</organism>
<evidence type="ECO:0000256" key="1">
    <source>
        <dbReference type="SAM" id="MobiDB-lite"/>
    </source>
</evidence>
<comment type="caution">
    <text evidence="2">The sequence shown here is derived from an EMBL/GenBank/DDBJ whole genome shotgun (WGS) entry which is preliminary data.</text>
</comment>
<keyword evidence="3" id="KW-1185">Reference proteome</keyword>
<feature type="compositionally biased region" description="Polar residues" evidence="1">
    <location>
        <begin position="28"/>
        <end position="39"/>
    </location>
</feature>